<keyword evidence="5 7" id="KW-0732">Signal</keyword>
<dbReference type="InterPro" id="IPR029052">
    <property type="entry name" value="Metallo-depent_PP-like"/>
</dbReference>
<evidence type="ECO:0000313" key="12">
    <source>
        <dbReference type="EMBL" id="JAG86915.1"/>
    </source>
</evidence>
<comment type="catalytic activity">
    <reaction evidence="7">
        <text>a phosphate monoester + H2O = an alcohol + phosphate</text>
        <dbReference type="Rhea" id="RHEA:15017"/>
        <dbReference type="ChEBI" id="CHEBI:15377"/>
        <dbReference type="ChEBI" id="CHEBI:30879"/>
        <dbReference type="ChEBI" id="CHEBI:43474"/>
        <dbReference type="ChEBI" id="CHEBI:67140"/>
        <dbReference type="EC" id="3.1.3.2"/>
    </reaction>
</comment>
<keyword evidence="6" id="KW-0325">Glycoprotein</keyword>
<sequence length="636" mass="72420">MDFSRQHLKNALFVLVVSILVTGLAHGVTLEAFPKTLNRSGDNVTLQWKGIPSPSDMDWLGIYSPADSADDNFIGYIFLSSCPTWKEGSGSVELPLINLRSPYEFRVFHWDKSQITNTTPVDSDHNPLPSTAHLLAKSESVTFRNLNDPAQLHLAFTSNEDEMRVMFVTKEEIKSYVRYGSDEGELDEVAEAESLTYKQSEMCDAPANTTLGWRDPGYIHDAVMQGLKPGKRYFYQVGSDQGGWSSVQSFVSRDKDSDETIAFLFGDMGTSVPYRTFLWTQEESKLTVKWLKRDIEELGDKPSFISHIGDISYARGYAWLWDSFFTQIEPLASKVPFHVCIGNHEYDWPLQPWKPEWAATVYGTDGGGECGVPYSLKFHMPGNSSFLTGTSAPSTKNLYYSFDLGVVHFLYISTETNFLRGSDQYAYIEQDLKNVDRSKTPFVVVQGHRPMYTTNYELRDAPLREKMIEHLEPLLVEYKVNLVLWGHVHKYERFCPLRNLSCGTTGMGADFPVHVVIGMAGQDYQPKWEPRPDHPTDPIYPQPARSFYRSSEFGYTRLHATREALTLSYIGNHDGQVHDLLEIHQKIGGKASWSWIRFFKASSLFLVGTLFGFIVGYLLYSRKEKVKWTGLKTYEF</sequence>
<evidence type="ECO:0000259" key="9">
    <source>
        <dbReference type="Pfam" id="PF00149"/>
    </source>
</evidence>
<keyword evidence="7" id="KW-0378">Hydrolase</keyword>
<evidence type="ECO:0000256" key="3">
    <source>
        <dbReference type="ARBA" id="ARBA00011738"/>
    </source>
</evidence>
<keyword evidence="4" id="KW-0964">Secreted</keyword>
<dbReference type="InterPro" id="IPR025733">
    <property type="entry name" value="PAPs_C"/>
</dbReference>
<evidence type="ECO:0000256" key="6">
    <source>
        <dbReference type="ARBA" id="ARBA00023180"/>
    </source>
</evidence>
<evidence type="ECO:0000256" key="1">
    <source>
        <dbReference type="ARBA" id="ARBA00004613"/>
    </source>
</evidence>
<dbReference type="EC" id="3.1.3.2" evidence="7"/>
<dbReference type="GO" id="GO:0005576">
    <property type="term" value="C:extracellular region"/>
    <property type="evidence" value="ECO:0007669"/>
    <property type="project" value="UniProtKB-SubCell"/>
</dbReference>
<evidence type="ECO:0000256" key="8">
    <source>
        <dbReference type="SAM" id="Phobius"/>
    </source>
</evidence>
<feature type="domain" description="Purple acid phosphatase C-terminal" evidence="10">
    <location>
        <begin position="512"/>
        <end position="579"/>
    </location>
</feature>
<dbReference type="PANTHER" id="PTHR45778:SF7">
    <property type="entry name" value="PURPLE ACID PHOSPHATASE"/>
    <property type="match status" value="1"/>
</dbReference>
<dbReference type="CDD" id="cd00839">
    <property type="entry name" value="MPP_PAPs"/>
    <property type="match status" value="1"/>
</dbReference>
<evidence type="ECO:0000256" key="5">
    <source>
        <dbReference type="ARBA" id="ARBA00022729"/>
    </source>
</evidence>
<keyword evidence="8" id="KW-0472">Membrane</keyword>
<accession>A0A0C9QQA8</accession>
<dbReference type="Gene3D" id="2.60.40.380">
    <property type="entry name" value="Purple acid phosphatase-like, N-terminal"/>
    <property type="match status" value="1"/>
</dbReference>
<keyword evidence="8" id="KW-0812">Transmembrane</keyword>
<dbReference type="InterPro" id="IPR015914">
    <property type="entry name" value="PAPs_N"/>
</dbReference>
<evidence type="ECO:0000256" key="2">
    <source>
        <dbReference type="ARBA" id="ARBA00008723"/>
    </source>
</evidence>
<comment type="similarity">
    <text evidence="2 7">Belongs to the metallophosphoesterase superfamily. Purple acid phosphatase family.</text>
</comment>
<feature type="domain" description="Calcineurin-like phosphoesterase" evidence="9">
    <location>
        <begin position="295"/>
        <end position="491"/>
    </location>
</feature>
<dbReference type="Gene3D" id="3.60.21.10">
    <property type="match status" value="1"/>
</dbReference>
<comment type="subcellular location">
    <subcellularLocation>
        <location evidence="1">Secreted</location>
    </subcellularLocation>
</comment>
<feature type="transmembrane region" description="Helical" evidence="8">
    <location>
        <begin position="601"/>
        <end position="620"/>
    </location>
</feature>
<dbReference type="GO" id="GO:0046872">
    <property type="term" value="F:metal ion binding"/>
    <property type="evidence" value="ECO:0007669"/>
    <property type="project" value="InterPro"/>
</dbReference>
<evidence type="ECO:0000259" key="11">
    <source>
        <dbReference type="Pfam" id="PF16656"/>
    </source>
</evidence>
<dbReference type="SUPFAM" id="SSF49363">
    <property type="entry name" value="Purple acid phosphatase, N-terminal domain"/>
    <property type="match status" value="1"/>
</dbReference>
<dbReference type="SUPFAM" id="SSF56300">
    <property type="entry name" value="Metallo-dependent phosphatases"/>
    <property type="match status" value="1"/>
</dbReference>
<dbReference type="Pfam" id="PF00149">
    <property type="entry name" value="Metallophos"/>
    <property type="match status" value="1"/>
</dbReference>
<dbReference type="InterPro" id="IPR041792">
    <property type="entry name" value="MPP_PAP"/>
</dbReference>
<proteinExistence type="inferred from homology"/>
<dbReference type="Pfam" id="PF14008">
    <property type="entry name" value="Metallophos_C"/>
    <property type="match status" value="1"/>
</dbReference>
<keyword evidence="8" id="KW-1133">Transmembrane helix</keyword>
<dbReference type="EMBL" id="GCHU01013924">
    <property type="protein sequence ID" value="JAG86915.1"/>
    <property type="molecule type" value="Transcribed_RNA"/>
</dbReference>
<feature type="domain" description="Purple acid phosphatase N-terminal" evidence="11">
    <location>
        <begin position="149"/>
        <end position="251"/>
    </location>
</feature>
<dbReference type="GO" id="GO:0003993">
    <property type="term" value="F:acid phosphatase activity"/>
    <property type="evidence" value="ECO:0007669"/>
    <property type="project" value="UniProtKB-EC"/>
</dbReference>
<evidence type="ECO:0000259" key="10">
    <source>
        <dbReference type="Pfam" id="PF14008"/>
    </source>
</evidence>
<reference evidence="12" key="1">
    <citation type="submission" date="2015-02" db="EMBL/GenBank/DDBJ databases">
        <title>A transcriptome of Wollemia nobilis - a relic of Gondwana.</title>
        <authorList>
            <person name="Chia J.Y."/>
            <person name="Leong Y.S."/>
            <person name="Abdul Karim S."/>
            <person name="Wan Azmi N."/>
            <person name="Hercus R."/>
            <person name="Croft L."/>
        </authorList>
    </citation>
    <scope>NUCLEOTIDE SEQUENCE</scope>
    <source>
        <strain evidence="12">MaeBrown</strain>
        <tissue evidence="12">Leaf</tissue>
    </source>
</reference>
<dbReference type="AlphaFoldDB" id="A0A0C9QQA8"/>
<evidence type="ECO:0000256" key="4">
    <source>
        <dbReference type="ARBA" id="ARBA00022525"/>
    </source>
</evidence>
<dbReference type="InterPro" id="IPR008963">
    <property type="entry name" value="Purple_acid_Pase-like_N"/>
</dbReference>
<comment type="subunit">
    <text evidence="3">Homodimer.</text>
</comment>
<dbReference type="InterPro" id="IPR004843">
    <property type="entry name" value="Calcineurin-like_PHP"/>
</dbReference>
<organism evidence="12">
    <name type="scientific">Wollemia nobilis</name>
    <dbReference type="NCBI Taxonomy" id="56998"/>
    <lineage>
        <taxon>Eukaryota</taxon>
        <taxon>Viridiplantae</taxon>
        <taxon>Streptophyta</taxon>
        <taxon>Embryophyta</taxon>
        <taxon>Tracheophyta</taxon>
        <taxon>Spermatophyta</taxon>
        <taxon>Pinopsida</taxon>
        <taxon>Pinidae</taxon>
        <taxon>Conifers II</taxon>
        <taxon>Araucariales</taxon>
        <taxon>Araucariaceae</taxon>
        <taxon>Wollemia</taxon>
    </lineage>
</organism>
<name>A0A0C9QQA8_9CONI</name>
<feature type="chain" id="PRO_5005112059" description="Purple acid phosphatase" evidence="7">
    <location>
        <begin position="28"/>
        <end position="636"/>
    </location>
</feature>
<feature type="signal peptide" evidence="7">
    <location>
        <begin position="1"/>
        <end position="27"/>
    </location>
</feature>
<evidence type="ECO:0000256" key="7">
    <source>
        <dbReference type="RuleBase" id="RU361203"/>
    </source>
</evidence>
<dbReference type="PANTHER" id="PTHR45778">
    <property type="entry name" value="PURPLE ACID PHOSPHATASE-RELATED"/>
    <property type="match status" value="1"/>
</dbReference>
<protein>
    <recommendedName>
        <fullName evidence="7">Purple acid phosphatase</fullName>
        <ecNumber evidence="7">3.1.3.2</ecNumber>
    </recommendedName>
</protein>
<dbReference type="Pfam" id="PF16656">
    <property type="entry name" value="Pur_ac_phosph_N"/>
    <property type="match status" value="1"/>
</dbReference>